<gene>
    <name evidence="2" type="ORF">TTRE_0000838201</name>
</gene>
<keyword evidence="1" id="KW-0812">Transmembrane</keyword>
<keyword evidence="1" id="KW-0472">Membrane</keyword>
<reference evidence="2" key="1">
    <citation type="submission" date="2014-01" db="EMBL/GenBank/DDBJ databases">
        <authorList>
            <person name="Aslett M."/>
        </authorList>
    </citation>
    <scope>NUCLEOTIDE SEQUENCE</scope>
</reference>
<protein>
    <submittedName>
        <fullName evidence="2">Truncated disease resistance protein</fullName>
    </submittedName>
</protein>
<proteinExistence type="predicted"/>
<dbReference type="EMBL" id="HG806848">
    <property type="protein sequence ID" value="CDW60039.1"/>
    <property type="molecule type" value="Genomic_DNA"/>
</dbReference>
<reference evidence="2" key="2">
    <citation type="submission" date="2014-03" db="EMBL/GenBank/DDBJ databases">
        <title>The whipworm genome and dual-species transcriptomics of an intimate host-pathogen interaction.</title>
        <authorList>
            <person name="Foth B.J."/>
            <person name="Tsai I.J."/>
            <person name="Reid A.J."/>
            <person name="Bancroft A.J."/>
            <person name="Nichol S."/>
            <person name="Tracey A."/>
            <person name="Holroyd N."/>
            <person name="Cotton J.A."/>
            <person name="Stanley E.J."/>
            <person name="Zarowiecki M."/>
            <person name="Liu J.Z."/>
            <person name="Huckvale T."/>
            <person name="Cooper P.J."/>
            <person name="Grencis R.K."/>
            <person name="Berriman M."/>
        </authorList>
    </citation>
    <scope>NUCLEOTIDE SEQUENCE [LARGE SCALE GENOMIC DNA]</scope>
</reference>
<keyword evidence="3" id="KW-1185">Reference proteome</keyword>
<evidence type="ECO:0000256" key="1">
    <source>
        <dbReference type="SAM" id="Phobius"/>
    </source>
</evidence>
<dbReference type="Proteomes" id="UP000030665">
    <property type="component" value="Unassembled WGS sequence"/>
</dbReference>
<name>A0A077ZJW2_TRITR</name>
<feature type="transmembrane region" description="Helical" evidence="1">
    <location>
        <begin position="6"/>
        <end position="27"/>
    </location>
</feature>
<dbReference type="AlphaFoldDB" id="A0A077ZJW2"/>
<sequence>MLRSWVMVISTIPAYRVIYGIIFKIHLRLSMSSKNIYSLMVHYLLFLNNNYSCRNPIKNSTFLKFITITIYVGVHPDKPALSAYIFTVEQYTL</sequence>
<organism evidence="2 3">
    <name type="scientific">Trichuris trichiura</name>
    <name type="common">Whipworm</name>
    <name type="synonym">Trichocephalus trichiurus</name>
    <dbReference type="NCBI Taxonomy" id="36087"/>
    <lineage>
        <taxon>Eukaryota</taxon>
        <taxon>Metazoa</taxon>
        <taxon>Ecdysozoa</taxon>
        <taxon>Nematoda</taxon>
        <taxon>Enoplea</taxon>
        <taxon>Dorylaimia</taxon>
        <taxon>Trichinellida</taxon>
        <taxon>Trichuridae</taxon>
        <taxon>Trichuris</taxon>
    </lineage>
</organism>
<evidence type="ECO:0000313" key="2">
    <source>
        <dbReference type="EMBL" id="CDW60039.1"/>
    </source>
</evidence>
<accession>A0A077ZJW2</accession>
<evidence type="ECO:0000313" key="3">
    <source>
        <dbReference type="Proteomes" id="UP000030665"/>
    </source>
</evidence>
<keyword evidence="1" id="KW-1133">Transmembrane helix</keyword>